<keyword evidence="3" id="KW-1185">Reference proteome</keyword>
<evidence type="ECO:0000256" key="2">
    <source>
        <dbReference type="SAM" id="SignalP"/>
    </source>
</evidence>
<dbReference type="AlphaFoldDB" id="A0A6J3LX72"/>
<proteinExistence type="predicted"/>
<evidence type="ECO:0000313" key="3">
    <source>
        <dbReference type="Proteomes" id="UP000504637"/>
    </source>
</evidence>
<keyword evidence="2" id="KW-0732">Signal</keyword>
<protein>
    <recommendedName>
        <fullName evidence="5">Extracellular membrane protein CFEM domain-containing protein</fullName>
    </recommendedName>
</protein>
<dbReference type="RefSeq" id="XP_033456273.1">
    <property type="nucleotide sequence ID" value="XM_033603446.1"/>
</dbReference>
<feature type="compositionally biased region" description="Polar residues" evidence="1">
    <location>
        <begin position="134"/>
        <end position="150"/>
    </location>
</feature>
<sequence>MLSTKHLMLAALFASSTLASAVSHNQEVLKPESVARVTNINTYRDCWETTREACRADYQDCGDALCSNVCLDYYPGIANCCTSAALNGDQVRDCLSHYVPKPVETGDSKISTKVSMAGRTTSLRANTTKLSRVNSKNSAPLTSTNPTKPNGESRLTAIGSGKLALAGIIINSALWMYLL</sequence>
<evidence type="ECO:0008006" key="5">
    <source>
        <dbReference type="Google" id="ProtNLM"/>
    </source>
</evidence>
<gene>
    <name evidence="4" type="ORF">K489DRAFT_373686</name>
</gene>
<name>A0A6J3LX72_9PEZI</name>
<dbReference type="GeneID" id="54361246"/>
<feature type="chain" id="PRO_5026805191" description="Extracellular membrane protein CFEM domain-containing protein" evidence="2">
    <location>
        <begin position="22"/>
        <end position="179"/>
    </location>
</feature>
<dbReference type="Proteomes" id="UP000504637">
    <property type="component" value="Unplaced"/>
</dbReference>
<accession>A0A6J3LX72</accession>
<reference evidence="4" key="3">
    <citation type="submission" date="2025-08" db="UniProtKB">
        <authorList>
            <consortium name="RefSeq"/>
        </authorList>
    </citation>
    <scope>IDENTIFICATION</scope>
    <source>
        <strain evidence="4">CBS 342.82</strain>
    </source>
</reference>
<reference evidence="4" key="2">
    <citation type="submission" date="2020-04" db="EMBL/GenBank/DDBJ databases">
        <authorList>
            <consortium name="NCBI Genome Project"/>
        </authorList>
    </citation>
    <scope>NUCLEOTIDE SEQUENCE</scope>
    <source>
        <strain evidence="4">CBS 342.82</strain>
    </source>
</reference>
<feature type="region of interest" description="Disordered" evidence="1">
    <location>
        <begin position="134"/>
        <end position="153"/>
    </location>
</feature>
<organism evidence="4">
    <name type="scientific">Dissoconium aciculare CBS 342.82</name>
    <dbReference type="NCBI Taxonomy" id="1314786"/>
    <lineage>
        <taxon>Eukaryota</taxon>
        <taxon>Fungi</taxon>
        <taxon>Dikarya</taxon>
        <taxon>Ascomycota</taxon>
        <taxon>Pezizomycotina</taxon>
        <taxon>Dothideomycetes</taxon>
        <taxon>Dothideomycetidae</taxon>
        <taxon>Mycosphaerellales</taxon>
        <taxon>Dissoconiaceae</taxon>
        <taxon>Dissoconium</taxon>
    </lineage>
</organism>
<evidence type="ECO:0000313" key="4">
    <source>
        <dbReference type="RefSeq" id="XP_033456273.1"/>
    </source>
</evidence>
<reference evidence="4" key="1">
    <citation type="submission" date="2020-01" db="EMBL/GenBank/DDBJ databases">
        <authorList>
            <consortium name="DOE Joint Genome Institute"/>
            <person name="Haridas S."/>
            <person name="Albert R."/>
            <person name="Binder M."/>
            <person name="Bloem J."/>
            <person name="Labutti K."/>
            <person name="Salamov A."/>
            <person name="Andreopoulos B."/>
            <person name="Baker S.E."/>
            <person name="Barry K."/>
            <person name="Bills G."/>
            <person name="Bluhm B.H."/>
            <person name="Cannon C."/>
            <person name="Castanera R."/>
            <person name="Culley D.E."/>
            <person name="Daum C."/>
            <person name="Ezra D."/>
            <person name="Gonzalez J.B."/>
            <person name="Henrissat B."/>
            <person name="Kuo A."/>
            <person name="Liang C."/>
            <person name="Lipzen A."/>
            <person name="Lutzoni F."/>
            <person name="Magnuson J."/>
            <person name="Mondo S."/>
            <person name="Nolan M."/>
            <person name="Ohm R."/>
            <person name="Pangilinan J."/>
            <person name="Park H.-J."/>
            <person name="Ramirez L."/>
            <person name="Alfaro M."/>
            <person name="Sun H."/>
            <person name="Tritt A."/>
            <person name="Yoshinaga Y."/>
            <person name="Zwiers L.-H."/>
            <person name="Turgeon B.G."/>
            <person name="Goodwin S.B."/>
            <person name="Spatafora J.W."/>
            <person name="Crous P.W."/>
            <person name="Grigoriev I.V."/>
        </authorList>
    </citation>
    <scope>NUCLEOTIDE SEQUENCE</scope>
    <source>
        <strain evidence="4">CBS 342.82</strain>
    </source>
</reference>
<feature type="signal peptide" evidence="2">
    <location>
        <begin position="1"/>
        <end position="21"/>
    </location>
</feature>
<evidence type="ECO:0000256" key="1">
    <source>
        <dbReference type="SAM" id="MobiDB-lite"/>
    </source>
</evidence>